<name>A0A1V9FFC3_9BACT</name>
<proteinExistence type="predicted"/>
<organism evidence="1 2">
    <name type="scientific">Niastella vici</name>
    <dbReference type="NCBI Taxonomy" id="1703345"/>
    <lineage>
        <taxon>Bacteria</taxon>
        <taxon>Pseudomonadati</taxon>
        <taxon>Bacteroidota</taxon>
        <taxon>Chitinophagia</taxon>
        <taxon>Chitinophagales</taxon>
        <taxon>Chitinophagaceae</taxon>
        <taxon>Niastella</taxon>
    </lineage>
</organism>
<accession>A0A1V9FFC3</accession>
<comment type="caution">
    <text evidence="1">The sequence shown here is derived from an EMBL/GenBank/DDBJ whole genome shotgun (WGS) entry which is preliminary data.</text>
</comment>
<dbReference type="EMBL" id="LVYD01000124">
    <property type="protein sequence ID" value="OQP56961.1"/>
    <property type="molecule type" value="Genomic_DNA"/>
</dbReference>
<evidence type="ECO:0000313" key="1">
    <source>
        <dbReference type="EMBL" id="OQP56961.1"/>
    </source>
</evidence>
<dbReference type="AlphaFoldDB" id="A0A1V9FFC3"/>
<protein>
    <submittedName>
        <fullName evidence="1">Uncharacterized protein</fullName>
    </submittedName>
</protein>
<keyword evidence="2" id="KW-1185">Reference proteome</keyword>
<gene>
    <name evidence="1" type="ORF">A3860_10325</name>
</gene>
<dbReference type="STRING" id="1703345.A3860_10325"/>
<evidence type="ECO:0000313" key="2">
    <source>
        <dbReference type="Proteomes" id="UP000192796"/>
    </source>
</evidence>
<dbReference type="Proteomes" id="UP000192796">
    <property type="component" value="Unassembled WGS sequence"/>
</dbReference>
<sequence>MIFTIEFLLHWRQKLHVAGVQVYSITMKSTNWYLFGKNITCRNVGYFLFLKGYHPGRKKAVNKPIAFGKPGTDDHNKNIIW</sequence>
<reference evidence="1 2" key="1">
    <citation type="submission" date="2016-03" db="EMBL/GenBank/DDBJ databases">
        <title>Niastella vici sp. nov., isolated from farmland soil.</title>
        <authorList>
            <person name="Chen L."/>
            <person name="Wang D."/>
            <person name="Yang S."/>
            <person name="Wang G."/>
        </authorList>
    </citation>
    <scope>NUCLEOTIDE SEQUENCE [LARGE SCALE GENOMIC DNA]</scope>
    <source>
        <strain evidence="1 2">DJ57</strain>
    </source>
</reference>